<keyword evidence="11" id="KW-0576">Peroxisome</keyword>
<dbReference type="Pfam" id="PF01756">
    <property type="entry name" value="ACOX"/>
    <property type="match status" value="1"/>
</dbReference>
<sequence length="1640" mass="185457">MMNADLRRERAAATFQPELLTHVLDGGAERTRRRKEIEALVINDPDFQHEDLNFLSRSQRYEQAIRKSSLMVMKLREYGIADPEEIYWFKRTCLGNFTEPFGLHFSMFHKTIETQTTDAQKKKWMPLVRGVKIIGTYAQTEMGHGTHLRGLETTATYDPATQEFILNSPTVTSIKWWPGGLGKTSNHAIVLAQLYTQGQCKGLHAFIVPIRQLGTHEPLPGITVGDIGPKFGYDEMDNGYLKMDNFRIPRENMLMKYAQVEPDGTYVKPVSDKLTYGTMVFIRSLIVGDSARSLSRACTIAIRYSAVRHQSELKPGAPEPQILDYQTQQYKLFPLLATAFAFHFVGAYIKDTYHRISGDIHEGDLSELPELHALTAGLKAFTSWTANAGIEECRMACGGHGYSRCSGIPDIYVTFTPSCTYEGENTVMMLQTARFLVKSYNQVASGQRVAGMVSYLNDLSRQRVQPQHSRAETVRINDPASLVEAYKARAARLGQMLVEAAAKNLETELNHRKSKEDAWNKTSVDLVRASEAHCHYVIVKLFTAKLSEISNAAVCAVLTELCLLYALYGISKNAGDFLQAGILTDAQINQVNQRVKELLAIIRPNAVALVDSFDFHDVHLGSVLGRYDGNVYENMFEWAKKSPLNKTEATKFKKSLRDSIDDVLDDLLGSGDEGPAKSSQPAGVSSGRPRSSSLQASKKSFLEDDFFNDLLAEDMKDAEESSISSADPQNVLETLKYKEFNFEEPVPPQTPTHTKAPARRREELTFEDDADDLLDALGFGDSQKGDQKEGKKAEKEEVRPARFKLDELLGRGSVAKILEQPASGEHREFKLDKKYQKQPEKKEEDYVFGAYQPTVASMTEGRSSRRQSVRFSAENSSEPKPDPHSKPPPASSQSPARSRRTGGNWLGLKDEDFWDSEPPSPAKTSSVVSTQQLLHTEEATTKPNQLEEENWLSAALSRKKAQAKAKVQEKSAVPLETPGKGLDPSPPVSQPATSTGAALQAAAQQDKAASADNSGPCSIIPSKARDAEPCPTCSASVSLQVTTPSTPLQAASQLQAESSPLGSLHERKPGAHAAQPYENENGCWAALLSAQARVAELESQVRMLELERTQHKLLLESLQQRHQDDLDLLESTHRSRLKMVEETYGQREERLRREKEQLEEKLLSQSQDAERARADLVAQHKQHVATLEKQKAQELERLQELQRSSVQEMRKDHEEQLQRLRRLKDQEIDAVTSATSHTRSLNGVIEQMERFSSDLHNLSHKVEATHHTTSQELAMGARQRDEQLKVLQDRLSQQQRDMEEERSRLQEVIAKMEARLSEQTRLLEQERWKAMAEQSKVESLQRSLEEQRRVMTQQLSMERAELERAKSALLEEQKSVMQKCSEERRKLAVEWAEFHTQQQLSKERIERDIDRALQLDSQREGTIMSLAKEQAELKIWNHDLKFKEEQLVRDRELLDEAWRELRLEKDKVKRAALRVRQQEEEVKNMSSISAQKYEKGEQALQDACRIESEHQARLQVMQQQLEQLKQQEHYLQQERLNMAHQSRQLEQLHKKLLNSPTLLLNTDQDLGASTGGLSSTLSYPPPIRTFPGHRSMGTTTPMELYTKLVLLKLRAQQDRSFLEDEQLFLETLKKASYNTSPLSV</sequence>
<dbReference type="GO" id="GO:0097539">
    <property type="term" value="C:ciliary transition fiber"/>
    <property type="evidence" value="ECO:0007669"/>
    <property type="project" value="InterPro"/>
</dbReference>
<feature type="domain" description="Acyl-CoA oxidase C-alpha1" evidence="22">
    <location>
        <begin position="276"/>
        <end position="437"/>
    </location>
</feature>
<dbReference type="SUPFAM" id="SSF47203">
    <property type="entry name" value="Acyl-CoA dehydrogenase C-terminal domain-like"/>
    <property type="match status" value="2"/>
</dbReference>
<dbReference type="InterPro" id="IPR036250">
    <property type="entry name" value="AcylCo_DH-like_C"/>
</dbReference>
<keyword evidence="7" id="KW-0274">FAD</keyword>
<evidence type="ECO:0000256" key="5">
    <source>
        <dbReference type="ARBA" id="ARBA00022553"/>
    </source>
</evidence>
<dbReference type="STRING" id="9009.A0A226N0N2"/>
<name>A0A226N0N2_CALSU</name>
<reference evidence="23 24" key="1">
    <citation type="submission" date="2016-07" db="EMBL/GenBank/DDBJ databases">
        <title>Disparate Historic Effective Population Sizes Predicted by Modern Levels of Genome Diversity for the Scaled Quail (Callipepla squamata) and the Northern Bobwhite (Colinus virginianus): Inferences from First and Second Generation Draft Genome Assemblies for Sympatric New World Quail.</title>
        <authorList>
            <person name="Oldeschulte D.L."/>
            <person name="Halley Y.A."/>
            <person name="Bhattarai E.K."/>
            <person name="Brashear W.A."/>
            <person name="Hill J."/>
            <person name="Metz R.P."/>
            <person name="Johnson C.D."/>
            <person name="Rollins D."/>
            <person name="Peterson M.J."/>
            <person name="Bickhart D.M."/>
            <person name="Decker J.E."/>
            <person name="Seabury C.M."/>
        </authorList>
    </citation>
    <scope>NUCLEOTIDE SEQUENCE [LARGE SCALE GENOMIC DNA]</scope>
    <source>
        <strain evidence="23 24">Texas</strain>
        <tissue evidence="23">Leg muscle</tissue>
    </source>
</reference>
<dbReference type="FunFam" id="2.40.110.10:FF:000003">
    <property type="entry name" value="Acyl-coenzyme A oxidase"/>
    <property type="match status" value="1"/>
</dbReference>
<evidence type="ECO:0000256" key="11">
    <source>
        <dbReference type="ARBA" id="ARBA00023140"/>
    </source>
</evidence>
<dbReference type="InterPro" id="IPR034171">
    <property type="entry name" value="ACO"/>
</dbReference>
<dbReference type="InterPro" id="IPR009100">
    <property type="entry name" value="AcylCoA_DH/oxidase_NM_dom_sf"/>
</dbReference>
<comment type="subcellular location">
    <subcellularLocation>
        <location evidence="2">Peroxisome</location>
    </subcellularLocation>
</comment>
<dbReference type="PANTHER" id="PTHR33689">
    <property type="entry name" value="FAS-BINDING FACTOR 1"/>
    <property type="match status" value="1"/>
</dbReference>
<dbReference type="Pfam" id="PF02770">
    <property type="entry name" value="Acyl-CoA_dh_M"/>
    <property type="match status" value="1"/>
</dbReference>
<dbReference type="Pfam" id="PF14749">
    <property type="entry name" value="Acyl-CoA_ox_N"/>
    <property type="match status" value="1"/>
</dbReference>
<feature type="domain" description="Fas-binding factor 1 C-terminal" evidence="21">
    <location>
        <begin position="1104"/>
        <end position="1630"/>
    </location>
</feature>
<feature type="coiled-coil region" evidence="16">
    <location>
        <begin position="1507"/>
        <end position="1551"/>
    </location>
</feature>
<evidence type="ECO:0000256" key="2">
    <source>
        <dbReference type="ARBA" id="ARBA00004275"/>
    </source>
</evidence>
<feature type="compositionally biased region" description="Acidic residues" evidence="17">
    <location>
        <begin position="765"/>
        <end position="774"/>
    </location>
</feature>
<accession>A0A226N0N2</accession>
<dbReference type="GO" id="GO:0033540">
    <property type="term" value="P:fatty acid beta-oxidation using acyl-CoA oxidase"/>
    <property type="evidence" value="ECO:0007669"/>
    <property type="project" value="InterPro"/>
</dbReference>
<protein>
    <recommendedName>
        <fullName evidence="4">acyl-CoA oxidase</fullName>
        <ecNumber evidence="4">1.3.3.6</ecNumber>
    </recommendedName>
</protein>
<keyword evidence="9" id="KW-0560">Oxidoreductase</keyword>
<dbReference type="Gene3D" id="1.20.140.10">
    <property type="entry name" value="Butyryl-CoA Dehydrogenase, subunit A, domain 3"/>
    <property type="match status" value="2"/>
</dbReference>
<dbReference type="OrthoDB" id="538336at2759"/>
<feature type="domain" description="Acyl-CoA oxidase/dehydrogenase middle" evidence="19">
    <location>
        <begin position="137"/>
        <end position="245"/>
    </location>
</feature>
<dbReference type="InterPro" id="IPR046373">
    <property type="entry name" value="Acyl-CoA_Oxase/DH_mid-dom_sf"/>
</dbReference>
<evidence type="ECO:0000256" key="6">
    <source>
        <dbReference type="ARBA" id="ARBA00022630"/>
    </source>
</evidence>
<dbReference type="GO" id="GO:0005814">
    <property type="term" value="C:centriole"/>
    <property type="evidence" value="ECO:0007669"/>
    <property type="project" value="TreeGrafter"/>
</dbReference>
<dbReference type="Gene3D" id="2.40.110.10">
    <property type="entry name" value="Butyryl-CoA Dehydrogenase, subunit A, domain 2"/>
    <property type="match status" value="1"/>
</dbReference>
<feature type="region of interest" description="Disordered" evidence="17">
    <location>
        <begin position="740"/>
        <end position="799"/>
    </location>
</feature>
<dbReference type="GO" id="GO:0005504">
    <property type="term" value="F:fatty acid binding"/>
    <property type="evidence" value="ECO:0007669"/>
    <property type="project" value="InterPro"/>
</dbReference>
<dbReference type="GO" id="GO:0036064">
    <property type="term" value="C:ciliary basal body"/>
    <property type="evidence" value="ECO:0007669"/>
    <property type="project" value="TreeGrafter"/>
</dbReference>
<gene>
    <name evidence="23" type="ORF">ASZ78_013708</name>
</gene>
<dbReference type="GO" id="GO:0005777">
    <property type="term" value="C:peroxisome"/>
    <property type="evidence" value="ECO:0007669"/>
    <property type="project" value="UniProtKB-SubCell"/>
</dbReference>
<dbReference type="FunFam" id="1.20.140.10:FF:000007">
    <property type="entry name" value="Acyl-coenzyme A oxidase"/>
    <property type="match status" value="1"/>
</dbReference>
<evidence type="ECO:0000256" key="9">
    <source>
        <dbReference type="ARBA" id="ARBA00023002"/>
    </source>
</evidence>
<organism evidence="23 24">
    <name type="scientific">Callipepla squamata</name>
    <name type="common">Scaled quail</name>
    <dbReference type="NCBI Taxonomy" id="9009"/>
    <lineage>
        <taxon>Eukaryota</taxon>
        <taxon>Metazoa</taxon>
        <taxon>Chordata</taxon>
        <taxon>Craniata</taxon>
        <taxon>Vertebrata</taxon>
        <taxon>Euteleostomi</taxon>
        <taxon>Archelosauria</taxon>
        <taxon>Archosauria</taxon>
        <taxon>Dinosauria</taxon>
        <taxon>Saurischia</taxon>
        <taxon>Theropoda</taxon>
        <taxon>Coelurosauria</taxon>
        <taxon>Aves</taxon>
        <taxon>Neognathae</taxon>
        <taxon>Galloanserae</taxon>
        <taxon>Galliformes</taxon>
        <taxon>Odontophoridae</taxon>
        <taxon>Callipepla</taxon>
    </lineage>
</organism>
<dbReference type="EC" id="1.3.3.6" evidence="4"/>
<feature type="compositionally biased region" description="Polar residues" evidence="17">
    <location>
        <begin position="922"/>
        <end position="934"/>
    </location>
</feature>
<evidence type="ECO:0000259" key="19">
    <source>
        <dbReference type="Pfam" id="PF02770"/>
    </source>
</evidence>
<evidence type="ECO:0000256" key="1">
    <source>
        <dbReference type="ARBA" id="ARBA00001974"/>
    </source>
</evidence>
<feature type="domain" description="Acyl-coenzyme A oxidase N-terminal" evidence="20">
    <location>
        <begin position="17"/>
        <end position="134"/>
    </location>
</feature>
<evidence type="ECO:0000259" key="20">
    <source>
        <dbReference type="Pfam" id="PF14749"/>
    </source>
</evidence>
<dbReference type="GO" id="GO:0071949">
    <property type="term" value="F:FAD binding"/>
    <property type="evidence" value="ECO:0007669"/>
    <property type="project" value="InterPro"/>
</dbReference>
<comment type="catalytic activity">
    <reaction evidence="15">
        <text>tetracosanoyl-CoA + O2 = (2E)-tetracosenoyl-CoA + H2O2</text>
        <dbReference type="Rhea" id="RHEA:40319"/>
        <dbReference type="ChEBI" id="CHEBI:15379"/>
        <dbReference type="ChEBI" id="CHEBI:16240"/>
        <dbReference type="ChEBI" id="CHEBI:65052"/>
        <dbReference type="ChEBI" id="CHEBI:74693"/>
    </reaction>
    <physiologicalReaction direction="left-to-right" evidence="15">
        <dbReference type="Rhea" id="RHEA:40320"/>
    </physiologicalReaction>
</comment>
<evidence type="ECO:0000313" key="23">
    <source>
        <dbReference type="EMBL" id="OXB61145.1"/>
    </source>
</evidence>
<feature type="compositionally biased region" description="Low complexity" evidence="17">
    <location>
        <begin position="997"/>
        <end position="1011"/>
    </location>
</feature>
<feature type="compositionally biased region" description="Basic and acidic residues" evidence="17">
    <location>
        <begin position="824"/>
        <end position="845"/>
    </location>
</feature>
<dbReference type="EMBL" id="MCFN01000295">
    <property type="protein sequence ID" value="OXB61145.1"/>
    <property type="molecule type" value="Genomic_DNA"/>
</dbReference>
<feature type="coiled-coil region" evidence="16">
    <location>
        <begin position="1087"/>
        <end position="1230"/>
    </location>
</feature>
<comment type="similarity">
    <text evidence="3">Belongs to the acyl-CoA oxidase family.</text>
</comment>
<dbReference type="Pfam" id="PF21007">
    <property type="entry name" value="FBF1"/>
    <property type="match status" value="1"/>
</dbReference>
<keyword evidence="10" id="KW-0443">Lipid metabolism</keyword>
<proteinExistence type="inferred from homology"/>
<dbReference type="PANTHER" id="PTHR33689:SF1">
    <property type="entry name" value="FAS-BINDING FACTOR 1"/>
    <property type="match status" value="1"/>
</dbReference>
<keyword evidence="8" id="KW-0276">Fatty acid metabolism</keyword>
<evidence type="ECO:0000256" key="14">
    <source>
        <dbReference type="ARBA" id="ARBA00036893"/>
    </source>
</evidence>
<feature type="compositionally biased region" description="Polar residues" evidence="17">
    <location>
        <begin position="677"/>
        <end position="696"/>
    </location>
</feature>
<comment type="caution">
    <text evidence="23">The sequence shown here is derived from an EMBL/GenBank/DDBJ whole genome shotgun (WGS) entry which is preliminary data.</text>
</comment>
<keyword evidence="24" id="KW-1185">Reference proteome</keyword>
<feature type="coiled-coil region" evidence="16">
    <location>
        <begin position="1277"/>
        <end position="1390"/>
    </location>
</feature>
<comment type="catalytic activity">
    <reaction evidence="14">
        <text>hexadecanoyl-CoA + O2 = (2E)-hexadecenoyl-CoA + H2O2</text>
        <dbReference type="Rhea" id="RHEA:40167"/>
        <dbReference type="ChEBI" id="CHEBI:15379"/>
        <dbReference type="ChEBI" id="CHEBI:16240"/>
        <dbReference type="ChEBI" id="CHEBI:57379"/>
        <dbReference type="ChEBI" id="CHEBI:61526"/>
    </reaction>
    <physiologicalReaction direction="left-to-right" evidence="14">
        <dbReference type="Rhea" id="RHEA:40168"/>
    </physiologicalReaction>
</comment>
<evidence type="ECO:0000256" key="10">
    <source>
        <dbReference type="ARBA" id="ARBA00023098"/>
    </source>
</evidence>
<keyword evidence="16" id="KW-0175">Coiled coil</keyword>
<evidence type="ECO:0000259" key="21">
    <source>
        <dbReference type="Pfam" id="PF21007"/>
    </source>
</evidence>
<dbReference type="InterPro" id="IPR055060">
    <property type="entry name" value="ACOX_C_alpha1"/>
</dbReference>
<evidence type="ECO:0000256" key="3">
    <source>
        <dbReference type="ARBA" id="ARBA00006288"/>
    </source>
</evidence>
<dbReference type="GO" id="GO:0090162">
    <property type="term" value="P:establishment of epithelial cell polarity"/>
    <property type="evidence" value="ECO:0007669"/>
    <property type="project" value="InterPro"/>
</dbReference>
<evidence type="ECO:0000259" key="18">
    <source>
        <dbReference type="Pfam" id="PF01756"/>
    </source>
</evidence>
<dbReference type="Proteomes" id="UP000198323">
    <property type="component" value="Unassembled WGS sequence"/>
</dbReference>
<evidence type="ECO:0000256" key="13">
    <source>
        <dbReference type="ARBA" id="ARBA00036704"/>
    </source>
</evidence>
<feature type="compositionally biased region" description="Basic and acidic residues" evidence="17">
    <location>
        <begin position="783"/>
        <end position="799"/>
    </location>
</feature>
<dbReference type="GO" id="GO:0060271">
    <property type="term" value="P:cilium assembly"/>
    <property type="evidence" value="ECO:0007669"/>
    <property type="project" value="InterPro"/>
</dbReference>
<dbReference type="InterPro" id="IPR037069">
    <property type="entry name" value="AcylCoA_DH/ox_N_sf"/>
</dbReference>
<feature type="region of interest" description="Disordered" evidence="17">
    <location>
        <begin position="1046"/>
        <end position="1074"/>
    </location>
</feature>
<dbReference type="InterPro" id="IPR029320">
    <property type="entry name" value="Acyl-CoA_ox_N"/>
</dbReference>
<comment type="cofactor">
    <cofactor evidence="1">
        <name>FAD</name>
        <dbReference type="ChEBI" id="CHEBI:57692"/>
    </cofactor>
</comment>
<dbReference type="InterPro" id="IPR049390">
    <property type="entry name" value="FBF1_C"/>
</dbReference>
<feature type="domain" description="Acyl-CoA oxidase C-terminal" evidence="18">
    <location>
        <begin position="478"/>
        <end position="658"/>
    </location>
</feature>
<dbReference type="InterPro" id="IPR006091">
    <property type="entry name" value="Acyl-CoA_Oxase/DH_mid-dom"/>
</dbReference>
<evidence type="ECO:0000256" key="17">
    <source>
        <dbReference type="SAM" id="MobiDB-lite"/>
    </source>
</evidence>
<evidence type="ECO:0000256" key="12">
    <source>
        <dbReference type="ARBA" id="ARBA00036397"/>
    </source>
</evidence>
<dbReference type="CDD" id="cd01150">
    <property type="entry name" value="AXO"/>
    <property type="match status" value="1"/>
</dbReference>
<evidence type="ECO:0000256" key="15">
    <source>
        <dbReference type="ARBA" id="ARBA00048405"/>
    </source>
</evidence>
<evidence type="ECO:0000313" key="24">
    <source>
        <dbReference type="Proteomes" id="UP000198323"/>
    </source>
</evidence>
<evidence type="ECO:0000256" key="7">
    <source>
        <dbReference type="ARBA" id="ARBA00022827"/>
    </source>
</evidence>
<feature type="coiled-coil region" evidence="16">
    <location>
        <begin position="1426"/>
        <end position="1481"/>
    </location>
</feature>
<comment type="catalytic activity">
    <reaction evidence="12">
        <text>a 2,3-saturated acyl-CoA + O2 = a (2E)-enoyl-CoA + H2O2</text>
        <dbReference type="Rhea" id="RHEA:38959"/>
        <dbReference type="ChEBI" id="CHEBI:15379"/>
        <dbReference type="ChEBI" id="CHEBI:16240"/>
        <dbReference type="ChEBI" id="CHEBI:58856"/>
        <dbReference type="ChEBI" id="CHEBI:65111"/>
        <dbReference type="EC" id="1.3.3.6"/>
    </reaction>
    <physiologicalReaction direction="left-to-right" evidence="12">
        <dbReference type="Rhea" id="RHEA:38960"/>
    </physiologicalReaction>
</comment>
<evidence type="ECO:0000259" key="22">
    <source>
        <dbReference type="Pfam" id="PF22924"/>
    </source>
</evidence>
<evidence type="ECO:0000256" key="16">
    <source>
        <dbReference type="SAM" id="Coils"/>
    </source>
</evidence>
<dbReference type="Pfam" id="PF22924">
    <property type="entry name" value="ACOX_C_alpha1"/>
    <property type="match status" value="1"/>
</dbReference>
<dbReference type="FunFam" id="1.20.140.10:FF:000005">
    <property type="entry name" value="Acyl-coenzyme A oxidase"/>
    <property type="match status" value="1"/>
</dbReference>
<feature type="compositionally biased region" description="Polar residues" evidence="17">
    <location>
        <begin position="1046"/>
        <end position="1061"/>
    </location>
</feature>
<dbReference type="SUPFAM" id="SSF56645">
    <property type="entry name" value="Acyl-CoA dehydrogenase NM domain-like"/>
    <property type="match status" value="1"/>
</dbReference>
<dbReference type="Gene3D" id="1.10.540.10">
    <property type="entry name" value="Acyl-CoA dehydrogenase/oxidase, N-terminal domain"/>
    <property type="match status" value="1"/>
</dbReference>
<feature type="region of interest" description="Disordered" evidence="17">
    <location>
        <begin position="667"/>
        <end position="696"/>
    </location>
</feature>
<dbReference type="InterPro" id="IPR002655">
    <property type="entry name" value="Acyl-CoA_oxidase_C"/>
</dbReference>
<keyword evidence="6" id="KW-0285">Flavoprotein</keyword>
<evidence type="ECO:0000256" key="8">
    <source>
        <dbReference type="ARBA" id="ARBA00022832"/>
    </source>
</evidence>
<keyword evidence="5" id="KW-0597">Phosphoprotein</keyword>
<dbReference type="InterPro" id="IPR033561">
    <property type="entry name" value="FBF1"/>
</dbReference>
<dbReference type="GO" id="GO:0003997">
    <property type="term" value="F:acyl-CoA oxidase activity"/>
    <property type="evidence" value="ECO:0007669"/>
    <property type="project" value="UniProtKB-EC"/>
</dbReference>
<feature type="region of interest" description="Disordered" evidence="17">
    <location>
        <begin position="818"/>
        <end position="1032"/>
    </location>
</feature>
<evidence type="ECO:0000256" key="4">
    <source>
        <dbReference type="ARBA" id="ARBA00012870"/>
    </source>
</evidence>
<comment type="catalytic activity">
    <reaction evidence="13">
        <text>hexadecanedioyl-CoA + O2 = (2E)-hexadecenedioyl-CoA + H2O2</text>
        <dbReference type="Rhea" id="RHEA:40275"/>
        <dbReference type="ChEBI" id="CHEBI:15379"/>
        <dbReference type="ChEBI" id="CHEBI:16240"/>
        <dbReference type="ChEBI" id="CHEBI:77075"/>
        <dbReference type="ChEBI" id="CHEBI:77085"/>
    </reaction>
    <physiologicalReaction direction="left-to-right" evidence="13">
        <dbReference type="Rhea" id="RHEA:40276"/>
    </physiologicalReaction>
</comment>
<dbReference type="FunFam" id="1.10.540.10:FF:000006">
    <property type="entry name" value="Acyl-coenzyme A oxidase"/>
    <property type="match status" value="1"/>
</dbReference>